<keyword evidence="2" id="KW-1185">Reference proteome</keyword>
<evidence type="ECO:0000313" key="2">
    <source>
        <dbReference type="Proteomes" id="UP001244011"/>
    </source>
</evidence>
<dbReference type="Proteomes" id="UP001244011">
    <property type="component" value="Unassembled WGS sequence"/>
</dbReference>
<proteinExistence type="predicted"/>
<dbReference type="AlphaFoldDB" id="A0AAJ0BXH7"/>
<reference evidence="1" key="1">
    <citation type="submission" date="2023-06" db="EMBL/GenBank/DDBJ databases">
        <title>Genome-scale phylogeny and comparative genomics of the fungal order Sordariales.</title>
        <authorList>
            <consortium name="Lawrence Berkeley National Laboratory"/>
            <person name="Hensen N."/>
            <person name="Bonometti L."/>
            <person name="Westerberg I."/>
            <person name="Brannstrom I.O."/>
            <person name="Guillou S."/>
            <person name="Cros-Aarteil S."/>
            <person name="Calhoun S."/>
            <person name="Haridas S."/>
            <person name="Kuo A."/>
            <person name="Mondo S."/>
            <person name="Pangilinan J."/>
            <person name="Riley R."/>
            <person name="Labutti K."/>
            <person name="Andreopoulos B."/>
            <person name="Lipzen A."/>
            <person name="Chen C."/>
            <person name="Yanf M."/>
            <person name="Daum C."/>
            <person name="Ng V."/>
            <person name="Clum A."/>
            <person name="Steindorff A."/>
            <person name="Ohm R."/>
            <person name="Martin F."/>
            <person name="Silar P."/>
            <person name="Natvig D."/>
            <person name="Lalanne C."/>
            <person name="Gautier V."/>
            <person name="Ament-Velasquez S.L."/>
            <person name="Kruys A."/>
            <person name="Hutchinson M.I."/>
            <person name="Powell A.J."/>
            <person name="Barry K."/>
            <person name="Miller A.N."/>
            <person name="Grigoriev I.V."/>
            <person name="Debuchy R."/>
            <person name="Gladieux P."/>
            <person name="Thoren M.H."/>
            <person name="Johannesson H."/>
        </authorList>
    </citation>
    <scope>NUCLEOTIDE SEQUENCE</scope>
    <source>
        <strain evidence="1">8032-3</strain>
    </source>
</reference>
<accession>A0AAJ0BXH7</accession>
<name>A0AAJ0BXH7_9PEZI</name>
<dbReference type="GeneID" id="85309306"/>
<evidence type="ECO:0000313" key="1">
    <source>
        <dbReference type="EMBL" id="KAK1766096.1"/>
    </source>
</evidence>
<gene>
    <name evidence="1" type="ORF">QBC33DRAFT_516009</name>
</gene>
<protein>
    <submittedName>
        <fullName evidence="1">Uncharacterized protein</fullName>
    </submittedName>
</protein>
<dbReference type="RefSeq" id="XP_060282309.1">
    <property type="nucleotide sequence ID" value="XM_060426119.1"/>
</dbReference>
<sequence length="269" mass="31089">MAVAAHAELISAMTEFYILLRTAAVLPEDVHIYLPPHPPGAISTDAALAAGYSEEAVEVIAGLPYLGRNDLDLMPSTQFESYYGENEDVRFFEDKREMVSDGYELMPPTAVRLTINNIYGYELIYDVESKLLIPWEPIENPDDAHAYFHVPGVQPRGFLDPLIEKYRSLNYILGPLGIDYYDEELDRSGGVLKQEPHYTDRDRDNERQRYKILKAVQKMKELYLECGWDVNAREQTNFRRDELVQKRERYWQEVLEPMYDEIKGPGADL</sequence>
<comment type="caution">
    <text evidence="1">The sequence shown here is derived from an EMBL/GenBank/DDBJ whole genome shotgun (WGS) entry which is preliminary data.</text>
</comment>
<dbReference type="EMBL" id="MU839012">
    <property type="protein sequence ID" value="KAK1766096.1"/>
    <property type="molecule type" value="Genomic_DNA"/>
</dbReference>
<organism evidence="1 2">
    <name type="scientific">Phialemonium atrogriseum</name>
    <dbReference type="NCBI Taxonomy" id="1093897"/>
    <lineage>
        <taxon>Eukaryota</taxon>
        <taxon>Fungi</taxon>
        <taxon>Dikarya</taxon>
        <taxon>Ascomycota</taxon>
        <taxon>Pezizomycotina</taxon>
        <taxon>Sordariomycetes</taxon>
        <taxon>Sordariomycetidae</taxon>
        <taxon>Cephalothecales</taxon>
        <taxon>Cephalothecaceae</taxon>
        <taxon>Phialemonium</taxon>
    </lineage>
</organism>